<dbReference type="Proteomes" id="UP001161017">
    <property type="component" value="Unassembled WGS sequence"/>
</dbReference>
<accession>A0AA43QQU4</accession>
<feature type="region of interest" description="Disordered" evidence="1">
    <location>
        <begin position="1"/>
        <end position="93"/>
    </location>
</feature>
<dbReference type="AlphaFoldDB" id="A0AA43QQU4"/>
<organism evidence="2 3">
    <name type="scientific">Ramalina farinacea</name>
    <dbReference type="NCBI Taxonomy" id="258253"/>
    <lineage>
        <taxon>Eukaryota</taxon>
        <taxon>Fungi</taxon>
        <taxon>Dikarya</taxon>
        <taxon>Ascomycota</taxon>
        <taxon>Pezizomycotina</taxon>
        <taxon>Lecanoromycetes</taxon>
        <taxon>OSLEUM clade</taxon>
        <taxon>Lecanoromycetidae</taxon>
        <taxon>Lecanorales</taxon>
        <taxon>Lecanorineae</taxon>
        <taxon>Ramalinaceae</taxon>
        <taxon>Ramalina</taxon>
    </lineage>
</organism>
<dbReference type="EMBL" id="JAPUFD010000013">
    <property type="protein sequence ID" value="MDI1490915.1"/>
    <property type="molecule type" value="Genomic_DNA"/>
</dbReference>
<protein>
    <submittedName>
        <fullName evidence="2">Uncharacterized protein</fullName>
    </submittedName>
</protein>
<proteinExistence type="predicted"/>
<name>A0AA43QQU4_9LECA</name>
<reference evidence="2" key="1">
    <citation type="journal article" date="2023" name="Genome Biol. Evol.">
        <title>First Whole Genome Sequence and Flow Cytometry Genome Size Data for the Lichen-Forming Fungus Ramalina farinacea (Ascomycota).</title>
        <authorList>
            <person name="Llewellyn T."/>
            <person name="Mian S."/>
            <person name="Hill R."/>
            <person name="Leitch I.J."/>
            <person name="Gaya E."/>
        </authorList>
    </citation>
    <scope>NUCLEOTIDE SEQUENCE</scope>
    <source>
        <strain evidence="2">LIQ254RAFAR</strain>
    </source>
</reference>
<evidence type="ECO:0000313" key="2">
    <source>
        <dbReference type="EMBL" id="MDI1490915.1"/>
    </source>
</evidence>
<keyword evidence="3" id="KW-1185">Reference proteome</keyword>
<evidence type="ECO:0000313" key="3">
    <source>
        <dbReference type="Proteomes" id="UP001161017"/>
    </source>
</evidence>
<comment type="caution">
    <text evidence="2">The sequence shown here is derived from an EMBL/GenBank/DDBJ whole genome shotgun (WGS) entry which is preliminary data.</text>
</comment>
<evidence type="ECO:0000256" key="1">
    <source>
        <dbReference type="SAM" id="MobiDB-lite"/>
    </source>
</evidence>
<sequence>MRDKDSTTLSVGSMTLSDMPINLPAANPITRSLSKSTPRDPSVKHPPPPRAQVKDRAEDDISVQPSTQSNDHVDEHEDLSLLPGGYTQESSCSPIEQLPEEILDAIISNVGGQLGSTGSSSRTERARNWNVLLRHPRRKVVSDLALTQGTQAVLNNLETTHIFRPASKNAALSEIFQSAQMLFSDLHALTIEAGHCKRPPQIRFFRDRMHSRCYIPSGPSTTRNFNSPAIPISGSCFCLPRLSSVKVLILKGAWNIVRQPEELNILTTALPNIQELHTTYHAPKTDAYTTMCYALQPSDLSATIKHLNICLEGLYAKAPSSLAKWRKVYPAHHICRTLGSLFPSLESLSYTGRVCGVLFSTAMKEPLAKQSKLKRIDIIVSNVCRDPNCSNDASGIHNYTFIKTFEMLVLSAMRALSLYTAVQFLRIRFIDLDAPDPLLNPMFYMENGRARGFWSVEILSALAKARPEVVFEGAVTGDAFVEDLERTGVAGGHRFLSQNAVAAAAAGSISWGNEGVRKSHSVDYYLAIAQTLGQGAQG</sequence>
<feature type="compositionally biased region" description="Polar residues" evidence="1">
    <location>
        <begin position="7"/>
        <end position="16"/>
    </location>
</feature>
<gene>
    <name evidence="2" type="ORF">OHK93_002120</name>
</gene>